<dbReference type="InterPro" id="IPR010982">
    <property type="entry name" value="Lambda_DNA-bd_dom_sf"/>
</dbReference>
<dbReference type="SMART" id="SM00354">
    <property type="entry name" value="HTH_LACI"/>
    <property type="match status" value="1"/>
</dbReference>
<organism evidence="5 6">
    <name type="scientific">Bacillus manliponensis</name>
    <dbReference type="NCBI Taxonomy" id="574376"/>
    <lineage>
        <taxon>Bacteria</taxon>
        <taxon>Bacillati</taxon>
        <taxon>Bacillota</taxon>
        <taxon>Bacilli</taxon>
        <taxon>Bacillales</taxon>
        <taxon>Bacillaceae</taxon>
        <taxon>Bacillus</taxon>
        <taxon>Bacillus cereus group</taxon>
    </lineage>
</organism>
<dbReference type="Pfam" id="PF00356">
    <property type="entry name" value="LacI"/>
    <property type="match status" value="1"/>
</dbReference>
<dbReference type="Pfam" id="PF00532">
    <property type="entry name" value="Peripla_BP_1"/>
    <property type="match status" value="1"/>
</dbReference>
<dbReference type="AlphaFoldDB" id="A0A073JZE5"/>
<proteinExistence type="predicted"/>
<dbReference type="PRINTS" id="PR00036">
    <property type="entry name" value="HTHLACI"/>
</dbReference>
<dbReference type="PROSITE" id="PS50932">
    <property type="entry name" value="HTH_LACI_2"/>
    <property type="match status" value="1"/>
</dbReference>
<dbReference type="STRING" id="574376.BAMA_22535"/>
<dbReference type="PANTHER" id="PTHR30146">
    <property type="entry name" value="LACI-RELATED TRANSCRIPTIONAL REPRESSOR"/>
    <property type="match status" value="1"/>
</dbReference>
<evidence type="ECO:0000256" key="2">
    <source>
        <dbReference type="ARBA" id="ARBA00023125"/>
    </source>
</evidence>
<dbReference type="InterPro" id="IPR028082">
    <property type="entry name" value="Peripla_BP_I"/>
</dbReference>
<dbReference type="CDD" id="cd01392">
    <property type="entry name" value="HTH_LacI"/>
    <property type="match status" value="1"/>
</dbReference>
<dbReference type="InterPro" id="IPR001761">
    <property type="entry name" value="Peripla_BP/Lac1_sug-bd_dom"/>
</dbReference>
<evidence type="ECO:0000313" key="5">
    <source>
        <dbReference type="EMBL" id="KEK19572.1"/>
    </source>
</evidence>
<dbReference type="CDD" id="cd06286">
    <property type="entry name" value="PBP1_CcpB-like"/>
    <property type="match status" value="1"/>
</dbReference>
<name>A0A073JZE5_9BACI</name>
<comment type="caution">
    <text evidence="5">The sequence shown here is derived from an EMBL/GenBank/DDBJ whole genome shotgun (WGS) entry which is preliminary data.</text>
</comment>
<dbReference type="PROSITE" id="PS00356">
    <property type="entry name" value="HTH_LACI_1"/>
    <property type="match status" value="1"/>
</dbReference>
<evidence type="ECO:0000313" key="6">
    <source>
        <dbReference type="Proteomes" id="UP000027822"/>
    </source>
</evidence>
<evidence type="ECO:0000256" key="3">
    <source>
        <dbReference type="ARBA" id="ARBA00023163"/>
    </source>
</evidence>
<dbReference type="InterPro" id="IPR000843">
    <property type="entry name" value="HTH_LacI"/>
</dbReference>
<dbReference type="Gene3D" id="1.10.260.40">
    <property type="entry name" value="lambda repressor-like DNA-binding domains"/>
    <property type="match status" value="1"/>
</dbReference>
<dbReference type="Gene3D" id="3.40.50.2300">
    <property type="match status" value="2"/>
</dbReference>
<feature type="domain" description="HTH lacI-type" evidence="4">
    <location>
        <begin position="2"/>
        <end position="56"/>
    </location>
</feature>
<dbReference type="GO" id="GO:0003700">
    <property type="term" value="F:DNA-binding transcription factor activity"/>
    <property type="evidence" value="ECO:0007669"/>
    <property type="project" value="TreeGrafter"/>
</dbReference>
<gene>
    <name evidence="5" type="ORF">BAMA_22535</name>
</gene>
<keyword evidence="3" id="KW-0804">Transcription</keyword>
<dbReference type="PANTHER" id="PTHR30146:SF105">
    <property type="entry name" value="CATABOLITE CONTROL PROTEIN B"/>
    <property type="match status" value="1"/>
</dbReference>
<keyword evidence="6" id="KW-1185">Reference proteome</keyword>
<dbReference type="SUPFAM" id="SSF47413">
    <property type="entry name" value="lambda repressor-like DNA-binding domains"/>
    <property type="match status" value="1"/>
</dbReference>
<evidence type="ECO:0000259" key="4">
    <source>
        <dbReference type="PROSITE" id="PS50932"/>
    </source>
</evidence>
<keyword evidence="1" id="KW-0805">Transcription regulation</keyword>
<dbReference type="EMBL" id="JOTN01000007">
    <property type="protein sequence ID" value="KEK19572.1"/>
    <property type="molecule type" value="Genomic_DNA"/>
</dbReference>
<dbReference type="Proteomes" id="UP000027822">
    <property type="component" value="Unassembled WGS sequence"/>
</dbReference>
<sequence>MVNIREIAKTAGVSVTTVSRVLNDHPYVSEEKRKKVLDTVEELNYAKNANAVHLLKGKTFTIGVMVPFINLPYFSTIMEGIGKEALASGYRINLCQTNYDSIEEMRVLEMMKTKQFDGMIICSRTSQWSAIEPYAKFAPIVSCEKVEHPLISSVFVNHYEGFRMGMEYLLNKGHEQIGFCLAREKSIHTKQREQAFIHALQSAGKRAQTDWMFYECYNIQDGSNVIQKIINMKNKPTALFAASDQVAAGLVTEAKKQGLRVPEDLAILGFDNHPIAEALEITTIEHPSFTMGSYSFSLFHEQVQKGQIAGTSEELTFRLIERETI</sequence>
<dbReference type="RefSeq" id="WP_034638914.1">
    <property type="nucleotide sequence ID" value="NZ_CBCSJC010000005.1"/>
</dbReference>
<dbReference type="OrthoDB" id="9798934at2"/>
<keyword evidence="2" id="KW-0238">DNA-binding</keyword>
<evidence type="ECO:0000256" key="1">
    <source>
        <dbReference type="ARBA" id="ARBA00023015"/>
    </source>
</evidence>
<dbReference type="GO" id="GO:0000976">
    <property type="term" value="F:transcription cis-regulatory region binding"/>
    <property type="evidence" value="ECO:0007669"/>
    <property type="project" value="TreeGrafter"/>
</dbReference>
<reference evidence="5 6" key="1">
    <citation type="submission" date="2014-06" db="EMBL/GenBank/DDBJ databases">
        <title>Draft genome sequence of Bacillus manliponensis JCM 15802 (MCCC 1A00708).</title>
        <authorList>
            <person name="Lai Q."/>
            <person name="Liu Y."/>
            <person name="Shao Z."/>
        </authorList>
    </citation>
    <scope>NUCLEOTIDE SEQUENCE [LARGE SCALE GENOMIC DNA]</scope>
    <source>
        <strain evidence="5 6">JCM 15802</strain>
    </source>
</reference>
<protein>
    <submittedName>
        <fullName evidence="5">LacI family transcriptional regulator</fullName>
    </submittedName>
</protein>
<accession>A0A073JZE5</accession>
<dbReference type="SUPFAM" id="SSF53822">
    <property type="entry name" value="Periplasmic binding protein-like I"/>
    <property type="match status" value="1"/>
</dbReference>
<dbReference type="eggNOG" id="COG1609">
    <property type="taxonomic scope" value="Bacteria"/>
</dbReference>